<dbReference type="InterPro" id="IPR045441">
    <property type="entry name" value="DUF6506"/>
</dbReference>
<dbReference type="Proteomes" id="UP000664495">
    <property type="component" value="Unassembled WGS sequence"/>
</dbReference>
<name>A0ABS3HNN5_9ENTE</name>
<evidence type="ECO:0000313" key="1">
    <source>
        <dbReference type="EMBL" id="MBO0455050.1"/>
    </source>
</evidence>
<protein>
    <submittedName>
        <fullName evidence="1">Uncharacterized protein</fullName>
    </submittedName>
</protein>
<keyword evidence="2" id="KW-1185">Reference proteome</keyword>
<sequence length="100" mass="10418">MLKAAFIFVAEGADGKKDRSVVTTPAVELTTVGVVDYEEAVEISKELVEAGIQAIELCGGFGHLGTAKIVEAVGEKAVVGVVRFDKHPGLGNQSGDSLYL</sequence>
<evidence type="ECO:0000313" key="2">
    <source>
        <dbReference type="Proteomes" id="UP000664495"/>
    </source>
</evidence>
<dbReference type="RefSeq" id="WP_207110773.1">
    <property type="nucleotide sequence ID" value="NZ_JAFLVR010000085.1"/>
</dbReference>
<dbReference type="EMBL" id="JAFLVR010000085">
    <property type="protein sequence ID" value="MBO0455050.1"/>
    <property type="molecule type" value="Genomic_DNA"/>
</dbReference>
<comment type="caution">
    <text evidence="1">The sequence shown here is derived from an EMBL/GenBank/DDBJ whole genome shotgun (WGS) entry which is preliminary data.</text>
</comment>
<reference evidence="1 2" key="1">
    <citation type="submission" date="2021-03" db="EMBL/GenBank/DDBJ databases">
        <title>Enterococcal diversity collection.</title>
        <authorList>
            <person name="Gilmore M.S."/>
            <person name="Schwartzman J."/>
            <person name="Van Tyne D."/>
            <person name="Martin M."/>
            <person name="Earl A.M."/>
            <person name="Manson A.L."/>
            <person name="Straub T."/>
            <person name="Salamzade R."/>
            <person name="Saavedra J."/>
            <person name="Lebreton F."/>
            <person name="Prichula J."/>
            <person name="Schaufler K."/>
            <person name="Gaca A."/>
            <person name="Sgardioli B."/>
            <person name="Wagenaar J."/>
            <person name="Strong T."/>
        </authorList>
    </citation>
    <scope>NUCLEOTIDE SEQUENCE [LARGE SCALE GENOMIC DNA]</scope>
    <source>
        <strain evidence="1 2">MJM16</strain>
    </source>
</reference>
<gene>
    <name evidence="1" type="ORF">JZO85_22605</name>
</gene>
<proteinExistence type="predicted"/>
<organism evidence="1 2">
    <name type="scientific">Candidatus Enterococcus murrayae</name>
    <dbReference type="NCBI Taxonomy" id="2815321"/>
    <lineage>
        <taxon>Bacteria</taxon>
        <taxon>Bacillati</taxon>
        <taxon>Bacillota</taxon>
        <taxon>Bacilli</taxon>
        <taxon>Lactobacillales</taxon>
        <taxon>Enterococcaceae</taxon>
        <taxon>Enterococcus</taxon>
    </lineage>
</organism>
<accession>A0ABS3HNN5</accession>
<dbReference type="Pfam" id="PF20116">
    <property type="entry name" value="DUF6506"/>
    <property type="match status" value="1"/>
</dbReference>